<reference evidence="2 3" key="1">
    <citation type="journal article" date="2016" name="DNA Res.">
        <title>The draft genome of MD-2 pineapple using hybrid error correction of long reads.</title>
        <authorList>
            <person name="Redwan R.M."/>
            <person name="Saidin A."/>
            <person name="Kumar S.V."/>
        </authorList>
    </citation>
    <scope>NUCLEOTIDE SEQUENCE [LARGE SCALE GENOMIC DNA]</scope>
    <source>
        <strain evidence="3">cv. MD2</strain>
        <tissue evidence="2">Leaf</tissue>
    </source>
</reference>
<sequence>MHVTPPVISCSKLLVQTQPDRSSGAPNPLIAVQEGGHRVPGGVVAAGDGSVSGPAHPGGGVGAGALVVVLGVGQRLEAEVAVPGEVSVAADEVADLRLHDDCVGVLAPGAAEVAADGELVGDEAAVGDDAAVVDDEAGGLVAVGAALRGDDVLLVVERAADDEDAVLEDGGGVAEDEVDGAGDDAVAVELPHRVRVERVLVALHPAVQENGPVRLHAQRHRLVLDRPCRVAESYARAHEPIPMNSYGGPKNNNNNNLDQKAPVFGHNEIRREIVLSLPFESSPLFAREPSRKTVAAELPPLLGLEEAAAPAADSWDVKRGEERRCLSDDRQCVARQVLRGLHPVLHFLLQLSLREPLDARLLVRDNRAQPYPQLVPLLREVVEPVRIYAIHCPQELGFRVPEQLLAVVDRGPHAGVVALDAVGDAAEGLVDLVGDRSDGRLDQVLGRGGGVRGGLREGLLARLLVVGRRAEHLDGLGDGVDAAVGGGGGGVGGRAARGLGRGLLAVDDAGGADDDEEYDGGGGASDHEALALRPLLLGPLDQAKPTKEMLQSPIISARTLPIFEMVQALGILYEHITLAINIFHVTRPGSTPSALISLKRLNACSLSPHWQHPEIIEFHDTSSFTTICSKNLFAELNSPHFEYIANTEFTRWLPSGESIKPNRTAKECNNIPTATSPVFAHACKILVSKNRSGITSSPTMRAKSPATSSHRCSQTQAPIIADHAKRFLSRISSNTLRASSKLPHLAYMLTNLAPTKGSAPPSTAAAAKEWSLRPSSIDSESMHDCRREM</sequence>
<dbReference type="Proteomes" id="UP000092600">
    <property type="component" value="Unassembled WGS sequence"/>
</dbReference>
<accession>A0A199W5Q3</accession>
<dbReference type="EMBL" id="LSRQ01000211">
    <property type="protein sequence ID" value="OAY84518.1"/>
    <property type="molecule type" value="Genomic_DNA"/>
</dbReference>
<name>A0A199W5Q3_ANACO</name>
<organism evidence="2 3">
    <name type="scientific">Ananas comosus</name>
    <name type="common">Pineapple</name>
    <name type="synonym">Ananas ananas</name>
    <dbReference type="NCBI Taxonomy" id="4615"/>
    <lineage>
        <taxon>Eukaryota</taxon>
        <taxon>Viridiplantae</taxon>
        <taxon>Streptophyta</taxon>
        <taxon>Embryophyta</taxon>
        <taxon>Tracheophyta</taxon>
        <taxon>Spermatophyta</taxon>
        <taxon>Magnoliopsida</taxon>
        <taxon>Liliopsida</taxon>
        <taxon>Poales</taxon>
        <taxon>Bromeliaceae</taxon>
        <taxon>Bromelioideae</taxon>
        <taxon>Ananas</taxon>
    </lineage>
</organism>
<evidence type="ECO:0000256" key="1">
    <source>
        <dbReference type="SAM" id="MobiDB-lite"/>
    </source>
</evidence>
<evidence type="ECO:0000313" key="2">
    <source>
        <dbReference type="EMBL" id="OAY84518.1"/>
    </source>
</evidence>
<protein>
    <submittedName>
        <fullName evidence="2">Uncharacterized protein</fullName>
    </submittedName>
</protein>
<dbReference type="AlphaFoldDB" id="A0A199W5Q3"/>
<feature type="region of interest" description="Disordered" evidence="1">
    <location>
        <begin position="694"/>
        <end position="714"/>
    </location>
</feature>
<comment type="caution">
    <text evidence="2">The sequence shown here is derived from an EMBL/GenBank/DDBJ whole genome shotgun (WGS) entry which is preliminary data.</text>
</comment>
<evidence type="ECO:0000313" key="3">
    <source>
        <dbReference type="Proteomes" id="UP000092600"/>
    </source>
</evidence>
<gene>
    <name evidence="2" type="ORF">ACMD2_15403</name>
</gene>
<proteinExistence type="predicted"/>